<dbReference type="PANTHER" id="PTHR11092">
    <property type="entry name" value="SUGAR NUCLEOTIDE EPIMERASE RELATED"/>
    <property type="match status" value="1"/>
</dbReference>
<dbReference type="Proteomes" id="UP000202259">
    <property type="component" value="Chromosome"/>
</dbReference>
<keyword evidence="5" id="KW-1185">Reference proteome</keyword>
<sequence length="298" mass="32792">MNILITGGSGLIGQALIQHLNADRIIVLTRSPEKTTKLLPENIELITTIDDVDFNDLDVVVNLAGEAIVDKRWSNAQKAIICQSRWQITRSLVEKIQAATKPPHSFISGSAIGFYGRQGAVEIDESYQDVHDEFSHHICQKWEQIALQAESEQTRVCLIRTGIVLANNGGALEKMLLPFKLGLGGPIASGEQFMSWIHIDDMVAVLLAAIYQTAFSGPINATAPVPVCNQQFSETLSAVLGRPCIFRVPGFILRILMGESADLILYGQNVIPKKLLSNNFKFQYPTLEIALKQLLTPT</sequence>
<dbReference type="SUPFAM" id="SSF51735">
    <property type="entry name" value="NAD(P)-binding Rossmann-fold domains"/>
    <property type="match status" value="1"/>
</dbReference>
<dbReference type="Gene3D" id="3.40.50.720">
    <property type="entry name" value="NAD(P)-binding Rossmann-like Domain"/>
    <property type="match status" value="1"/>
</dbReference>
<dbReference type="InterPro" id="IPR036291">
    <property type="entry name" value="NAD(P)-bd_dom_sf"/>
</dbReference>
<dbReference type="RefSeq" id="WP_081150195.1">
    <property type="nucleotide sequence ID" value="NZ_CP020465.1"/>
</dbReference>
<dbReference type="InterPro" id="IPR001509">
    <property type="entry name" value="Epimerase_deHydtase"/>
</dbReference>
<evidence type="ECO:0000259" key="3">
    <source>
        <dbReference type="Pfam" id="PF08338"/>
    </source>
</evidence>
<evidence type="ECO:0000313" key="5">
    <source>
        <dbReference type="Proteomes" id="UP000202259"/>
    </source>
</evidence>
<reference evidence="4 5" key="1">
    <citation type="submission" date="2017-08" db="EMBL/GenBank/DDBJ databases">
        <title>Complete genome of Colwellia sp. NB097-1, a psychrophile bacterium ioslated from Bering Sea.</title>
        <authorList>
            <person name="Chen X."/>
        </authorList>
    </citation>
    <scope>NUCLEOTIDE SEQUENCE [LARGE SCALE GENOMIC DNA]</scope>
    <source>
        <strain evidence="4 5">NB097-1</strain>
    </source>
</reference>
<dbReference type="KEGG" id="cber:B5D82_06895"/>
<feature type="domain" description="NAD-dependent epimerase/dehydratase" evidence="2">
    <location>
        <begin position="3"/>
        <end position="212"/>
    </location>
</feature>
<name>A0A222G6R9_9GAMM</name>
<gene>
    <name evidence="4" type="ORF">B5D82_06895</name>
</gene>
<dbReference type="Pfam" id="PF08338">
    <property type="entry name" value="DUF1731"/>
    <property type="match status" value="1"/>
</dbReference>
<dbReference type="AlphaFoldDB" id="A0A222G6R9"/>
<dbReference type="Pfam" id="PF01370">
    <property type="entry name" value="Epimerase"/>
    <property type="match status" value="1"/>
</dbReference>
<feature type="domain" description="DUF1731" evidence="3">
    <location>
        <begin position="248"/>
        <end position="294"/>
    </location>
</feature>
<evidence type="ECO:0000256" key="1">
    <source>
        <dbReference type="ARBA" id="ARBA00009353"/>
    </source>
</evidence>
<comment type="similarity">
    <text evidence="1">Belongs to the NAD(P)-dependent epimerase/dehydratase family. SDR39U1 subfamily.</text>
</comment>
<dbReference type="EMBL" id="CP020465">
    <property type="protein sequence ID" value="ASP47501.1"/>
    <property type="molecule type" value="Genomic_DNA"/>
</dbReference>
<proteinExistence type="inferred from homology"/>
<evidence type="ECO:0000259" key="2">
    <source>
        <dbReference type="Pfam" id="PF01370"/>
    </source>
</evidence>
<dbReference type="InterPro" id="IPR013549">
    <property type="entry name" value="DUF1731"/>
</dbReference>
<organism evidence="4 5">
    <name type="scientific">Cognaticolwellia beringensis</name>
    <dbReference type="NCBI Taxonomy" id="1967665"/>
    <lineage>
        <taxon>Bacteria</taxon>
        <taxon>Pseudomonadati</taxon>
        <taxon>Pseudomonadota</taxon>
        <taxon>Gammaproteobacteria</taxon>
        <taxon>Alteromonadales</taxon>
        <taxon>Colwelliaceae</taxon>
        <taxon>Cognaticolwellia</taxon>
    </lineage>
</organism>
<dbReference type="InterPro" id="IPR010099">
    <property type="entry name" value="SDR39U1"/>
</dbReference>
<dbReference type="PANTHER" id="PTHR11092:SF0">
    <property type="entry name" value="EPIMERASE FAMILY PROTEIN SDR39U1"/>
    <property type="match status" value="1"/>
</dbReference>
<dbReference type="CDD" id="cd05242">
    <property type="entry name" value="SDR_a8"/>
    <property type="match status" value="1"/>
</dbReference>
<accession>A0A222G6R9</accession>
<dbReference type="OrthoDB" id="9801773at2"/>
<dbReference type="NCBIfam" id="TIGR01777">
    <property type="entry name" value="yfcH"/>
    <property type="match status" value="1"/>
</dbReference>
<evidence type="ECO:0000313" key="4">
    <source>
        <dbReference type="EMBL" id="ASP47501.1"/>
    </source>
</evidence>
<protein>
    <submittedName>
        <fullName evidence="4">TIGR01777 family protein</fullName>
    </submittedName>
</protein>